<dbReference type="InterPro" id="IPR029057">
    <property type="entry name" value="PRTase-like"/>
</dbReference>
<evidence type="ECO:0000256" key="1">
    <source>
        <dbReference type="ARBA" id="ARBA00022723"/>
    </source>
</evidence>
<dbReference type="Gene3D" id="3.60.21.10">
    <property type="match status" value="1"/>
</dbReference>
<dbReference type="EMBL" id="CP033912">
    <property type="protein sequence ID" value="AZA96069.1"/>
    <property type="molecule type" value="Genomic_DNA"/>
</dbReference>
<keyword evidence="1" id="KW-0479">Metal-binding</keyword>
<dbReference type="GO" id="GO:0046872">
    <property type="term" value="F:metal ion binding"/>
    <property type="evidence" value="ECO:0007669"/>
    <property type="project" value="UniProtKB-KW"/>
</dbReference>
<dbReference type="SUPFAM" id="SSF53271">
    <property type="entry name" value="PRTase-like"/>
    <property type="match status" value="1"/>
</dbReference>
<reference evidence="8 9" key="1">
    <citation type="submission" date="2018-11" db="EMBL/GenBank/DDBJ databases">
        <title>Proposal to divide the Flavobacteriaceae and reorganize its genera based on Amino Acid Identity values calculated from whole genome sequences.</title>
        <authorList>
            <person name="Nicholson A.C."/>
            <person name="Gulvik C.A."/>
            <person name="Whitney A.M."/>
            <person name="Humrighouse B.W."/>
            <person name="Bell M."/>
            <person name="Holmes B."/>
            <person name="Steigerwalt A.G."/>
            <person name="Villarma A."/>
            <person name="Sheth M."/>
            <person name="Batra D."/>
            <person name="Pryor J."/>
            <person name="Bernardet J.-F."/>
            <person name="Hugo C."/>
            <person name="Kampfer P."/>
            <person name="Newman J."/>
            <person name="McQuiston J.R."/>
        </authorList>
    </citation>
    <scope>NUCLEOTIDE SEQUENCE [LARGE SCALE GENOMIC DNA]</scope>
    <source>
        <strain evidence="6 8">G0207</strain>
        <strain evidence="7 9">H5143</strain>
    </source>
</reference>
<keyword evidence="3" id="KW-0408">Iron</keyword>
<dbReference type="SUPFAM" id="SSF56300">
    <property type="entry name" value="Metallo-dependent phosphatases"/>
    <property type="match status" value="1"/>
</dbReference>
<evidence type="ECO:0000256" key="4">
    <source>
        <dbReference type="ARBA" id="ARBA00025742"/>
    </source>
</evidence>
<feature type="domain" description="Calcineurin-like phosphoesterase" evidence="5">
    <location>
        <begin position="5"/>
        <end position="243"/>
    </location>
</feature>
<accession>A0AAD0YF31</accession>
<evidence type="ECO:0000256" key="2">
    <source>
        <dbReference type="ARBA" id="ARBA00022801"/>
    </source>
</evidence>
<evidence type="ECO:0000313" key="7">
    <source>
        <dbReference type="EMBL" id="AZA96069.1"/>
    </source>
</evidence>
<organism evidence="6 8">
    <name type="scientific">Chryseobacterium shandongense</name>
    <dbReference type="NCBI Taxonomy" id="1493872"/>
    <lineage>
        <taxon>Bacteria</taxon>
        <taxon>Pseudomonadati</taxon>
        <taxon>Bacteroidota</taxon>
        <taxon>Flavobacteriia</taxon>
        <taxon>Flavobacteriales</taxon>
        <taxon>Weeksellaceae</taxon>
        <taxon>Chryseobacterium group</taxon>
        <taxon>Chryseobacterium</taxon>
    </lineage>
</organism>
<keyword evidence="2" id="KW-0378">Hydrolase</keyword>
<dbReference type="GO" id="GO:0016787">
    <property type="term" value="F:hydrolase activity"/>
    <property type="evidence" value="ECO:0007669"/>
    <property type="project" value="UniProtKB-KW"/>
</dbReference>
<protein>
    <submittedName>
        <fullName evidence="6">Metallophosphoesterase</fullName>
    </submittedName>
</protein>
<evidence type="ECO:0000313" key="8">
    <source>
        <dbReference type="Proteomes" id="UP000274073"/>
    </source>
</evidence>
<comment type="similarity">
    <text evidence="4">Belongs to the cyclic nucleotide phosphodiesterase class-III family.</text>
</comment>
<gene>
    <name evidence="6" type="ORF">EG349_12580</name>
    <name evidence="7" type="ORF">EG353_11040</name>
</gene>
<evidence type="ECO:0000313" key="9">
    <source>
        <dbReference type="Proteomes" id="UP000281741"/>
    </source>
</evidence>
<proteinExistence type="inferred from homology"/>
<dbReference type="InterPro" id="IPR004843">
    <property type="entry name" value="Calcineurin-like_PHP"/>
</dbReference>
<dbReference type="InterPro" id="IPR050884">
    <property type="entry name" value="CNP_phosphodiesterase-III"/>
</dbReference>
<dbReference type="PANTHER" id="PTHR42988">
    <property type="entry name" value="PHOSPHOHYDROLASE"/>
    <property type="match status" value="1"/>
</dbReference>
<dbReference type="Pfam" id="PF00149">
    <property type="entry name" value="Metallophos"/>
    <property type="match status" value="1"/>
</dbReference>
<dbReference type="Proteomes" id="UP000274073">
    <property type="component" value="Chromosome"/>
</dbReference>
<dbReference type="AlphaFoldDB" id="A0AAD0YF31"/>
<evidence type="ECO:0000256" key="3">
    <source>
        <dbReference type="ARBA" id="ARBA00023004"/>
    </source>
</evidence>
<dbReference type="PANTHER" id="PTHR42988:SF2">
    <property type="entry name" value="CYCLIC NUCLEOTIDE PHOSPHODIESTERASE CBUA0032-RELATED"/>
    <property type="match status" value="1"/>
</dbReference>
<evidence type="ECO:0000259" key="5">
    <source>
        <dbReference type="Pfam" id="PF00149"/>
    </source>
</evidence>
<dbReference type="RefSeq" id="WP_123854717.1">
    <property type="nucleotide sequence ID" value="NZ_CP033912.1"/>
</dbReference>
<keyword evidence="9" id="KW-1185">Reference proteome</keyword>
<sequence>MNDLILHISDLHVSDQSGDLGPANGNTYLTLDRATNTAYIKQFTDKVKDIEYNQLYLLVTGDISNIGEFNEFSEAYHLLDLIMKELQISKEHILLIPGDHDVHRDTIKDAIRRGISEEDRQILKFNNFNEFYHKIKGSNIDCTKSIFDHLVVGDILLLAVNSNYIVQQNGGHGFLPNVEFECELAEFRNNFQNHEIILCLHHNLEGEHEDKKFGQWDETNRRHLSTILERNRVKCVLNGNEHTANSKILADSEGVILSDSGPFSSKGNPRATFKIYEIETSGGSLILQNKVYELRSISSTREGAFGGWGKLNYEDIKKVELENFVLRKAPESQENDSIDFLPENTDQQEIPLEEQSSLLQTETVLDHEAESSISTEEEKKSEIRIYENKVLQDNLYEIVKEKKLFHQGHFHWSETSRAHNWIDIGRLLENFEDLYFAQNTIIDVLEKMELIEQADLIIGLGYEGNMIASKASLKYPQKYTYLPYSYRWLDHNKFENKLNLQNDDKKYKTVILITDVVNDGRTIRKLVGKADREKTFFDNVEKIIVVSLFYTGDQKLNHDILNYERLPKEYQKNDEKINNIEFYSVRQLKIEKCPYGEDYKTECFILRDNLHCVHKFYTEQ</sequence>
<dbReference type="EMBL" id="CP033915">
    <property type="protein sequence ID" value="AZA87569.1"/>
    <property type="molecule type" value="Genomic_DNA"/>
</dbReference>
<dbReference type="Gene3D" id="3.40.50.2020">
    <property type="match status" value="1"/>
</dbReference>
<dbReference type="InterPro" id="IPR029052">
    <property type="entry name" value="Metallo-depent_PP-like"/>
</dbReference>
<dbReference type="Proteomes" id="UP000281741">
    <property type="component" value="Chromosome"/>
</dbReference>
<evidence type="ECO:0000313" key="6">
    <source>
        <dbReference type="EMBL" id="AZA87569.1"/>
    </source>
</evidence>
<name>A0AAD0YF31_9FLAO</name>